<feature type="compositionally biased region" description="Polar residues" evidence="14">
    <location>
        <begin position="1358"/>
        <end position="1367"/>
    </location>
</feature>
<feature type="compositionally biased region" description="Low complexity" evidence="14">
    <location>
        <begin position="2107"/>
        <end position="2117"/>
    </location>
</feature>
<feature type="region of interest" description="Disordered" evidence="14">
    <location>
        <begin position="1574"/>
        <end position="1599"/>
    </location>
</feature>
<feature type="compositionally biased region" description="Polar residues" evidence="14">
    <location>
        <begin position="2037"/>
        <end position="2053"/>
    </location>
</feature>
<keyword evidence="7" id="KW-0325">Glycoprotein</keyword>
<feature type="compositionally biased region" description="Low complexity" evidence="14">
    <location>
        <begin position="561"/>
        <end position="573"/>
    </location>
</feature>
<feature type="region of interest" description="Disordered" evidence="14">
    <location>
        <begin position="1109"/>
        <end position="1139"/>
    </location>
</feature>
<dbReference type="EC" id="2.4.1.186" evidence="10"/>
<feature type="region of interest" description="Disordered" evidence="14">
    <location>
        <begin position="1252"/>
        <end position="1317"/>
    </location>
</feature>
<dbReference type="GO" id="GO:0008466">
    <property type="term" value="F:glycogenin glucosyltransferase activity"/>
    <property type="evidence" value="ECO:0007669"/>
    <property type="project" value="UniProtKB-EC"/>
</dbReference>
<evidence type="ECO:0000256" key="9">
    <source>
        <dbReference type="ARBA" id="ARBA00038162"/>
    </source>
</evidence>
<evidence type="ECO:0000256" key="6">
    <source>
        <dbReference type="ARBA" id="ARBA00023056"/>
    </source>
</evidence>
<evidence type="ECO:0000313" key="16">
    <source>
        <dbReference type="EMBL" id="KNE61554.1"/>
    </source>
</evidence>
<dbReference type="FunFam" id="3.90.550.10:FF:000092">
    <property type="entry name" value="Glycogenin 2"/>
    <property type="match status" value="1"/>
</dbReference>
<evidence type="ECO:0000256" key="4">
    <source>
        <dbReference type="ARBA" id="ARBA00022679"/>
    </source>
</evidence>
<feature type="compositionally biased region" description="Polar residues" evidence="14">
    <location>
        <begin position="1201"/>
        <end position="1214"/>
    </location>
</feature>
<evidence type="ECO:0000256" key="8">
    <source>
        <dbReference type="ARBA" id="ARBA00023211"/>
    </source>
</evidence>
<keyword evidence="17" id="KW-1185">Reference proteome</keyword>
<feature type="region of interest" description="Disordered" evidence="14">
    <location>
        <begin position="795"/>
        <end position="819"/>
    </location>
</feature>
<dbReference type="Proteomes" id="UP000054350">
    <property type="component" value="Unassembled WGS sequence"/>
</dbReference>
<keyword evidence="4" id="KW-0808">Transferase</keyword>
<feature type="compositionally biased region" description="Pro residues" evidence="14">
    <location>
        <begin position="846"/>
        <end position="862"/>
    </location>
</feature>
<feature type="transmembrane region" description="Helical" evidence="15">
    <location>
        <begin position="2212"/>
        <end position="2239"/>
    </location>
</feature>
<feature type="compositionally biased region" description="Low complexity" evidence="14">
    <location>
        <begin position="2014"/>
        <end position="2025"/>
    </location>
</feature>
<comment type="similarity">
    <text evidence="9">Belongs to the glycosyltransferase 8 family. Glycogenin subfamily.</text>
</comment>
<feature type="compositionally biased region" description="Basic and acidic residues" evidence="14">
    <location>
        <begin position="1970"/>
        <end position="1983"/>
    </location>
</feature>
<feature type="compositionally biased region" description="Low complexity" evidence="14">
    <location>
        <begin position="2161"/>
        <end position="2190"/>
    </location>
</feature>
<keyword evidence="3" id="KW-0963">Cytoplasm</keyword>
<feature type="region of interest" description="Disordered" evidence="14">
    <location>
        <begin position="1029"/>
        <end position="1059"/>
    </location>
</feature>
<dbReference type="GO" id="GO:0005978">
    <property type="term" value="P:glycogen biosynthetic process"/>
    <property type="evidence" value="ECO:0007669"/>
    <property type="project" value="UniProtKB-KW"/>
</dbReference>
<dbReference type="eggNOG" id="KOG1950">
    <property type="taxonomic scope" value="Eukaryota"/>
</dbReference>
<feature type="compositionally biased region" description="Polar residues" evidence="14">
    <location>
        <begin position="1893"/>
        <end position="1907"/>
    </location>
</feature>
<evidence type="ECO:0000256" key="12">
    <source>
        <dbReference type="ARBA" id="ARBA00052293"/>
    </source>
</evidence>
<dbReference type="PANTHER" id="PTHR11183">
    <property type="entry name" value="GLYCOGENIN SUBFAMILY MEMBER"/>
    <property type="match status" value="1"/>
</dbReference>
<comment type="catalytic activity">
    <reaction evidence="12">
        <text>L-tyrosyl-[glycogenin] + UDP-alpha-D-glucose = alpha-D-glucosyl-L-tyrosyl-[glycogenin] + UDP + H(+)</text>
        <dbReference type="Rhea" id="RHEA:23360"/>
        <dbReference type="Rhea" id="RHEA-COMP:14604"/>
        <dbReference type="Rhea" id="RHEA-COMP:14605"/>
        <dbReference type="ChEBI" id="CHEBI:15378"/>
        <dbReference type="ChEBI" id="CHEBI:46858"/>
        <dbReference type="ChEBI" id="CHEBI:58223"/>
        <dbReference type="ChEBI" id="CHEBI:58885"/>
        <dbReference type="ChEBI" id="CHEBI:140573"/>
        <dbReference type="EC" id="2.4.1.186"/>
    </reaction>
</comment>
<dbReference type="InterPro" id="IPR029044">
    <property type="entry name" value="Nucleotide-diphossugar_trans"/>
</dbReference>
<feature type="region of interest" description="Disordered" evidence="14">
    <location>
        <begin position="335"/>
        <end position="365"/>
    </location>
</feature>
<evidence type="ECO:0000256" key="5">
    <source>
        <dbReference type="ARBA" id="ARBA00022723"/>
    </source>
</evidence>
<comment type="catalytic activity">
    <reaction evidence="11">
        <text>[1,4-alpha-D-glucosyl](n)-L-tyrosyl-[glycogenin] + UDP-alpha-D-glucose = [1,4-alpha-D-glucosyl](n+1)-L-tyrosyl-[glycogenin] + UDP + H(+)</text>
        <dbReference type="Rhea" id="RHEA:56560"/>
        <dbReference type="Rhea" id="RHEA-COMP:14606"/>
        <dbReference type="Rhea" id="RHEA-COMP:14607"/>
        <dbReference type="ChEBI" id="CHEBI:15378"/>
        <dbReference type="ChEBI" id="CHEBI:58223"/>
        <dbReference type="ChEBI" id="CHEBI:58885"/>
        <dbReference type="ChEBI" id="CHEBI:140574"/>
        <dbReference type="EC" id="2.4.1.186"/>
    </reaction>
</comment>
<feature type="region of interest" description="Disordered" evidence="14">
    <location>
        <begin position="1891"/>
        <end position="1923"/>
    </location>
</feature>
<dbReference type="InterPro" id="IPR050587">
    <property type="entry name" value="GNT1/Glycosyltrans_8"/>
</dbReference>
<evidence type="ECO:0000313" key="17">
    <source>
        <dbReference type="Proteomes" id="UP000054350"/>
    </source>
</evidence>
<keyword evidence="8" id="KW-0464">Manganese</keyword>
<feature type="region of interest" description="Disordered" evidence="14">
    <location>
        <begin position="382"/>
        <end position="460"/>
    </location>
</feature>
<evidence type="ECO:0000256" key="10">
    <source>
        <dbReference type="ARBA" id="ARBA00038934"/>
    </source>
</evidence>
<keyword evidence="15" id="KW-1133">Transmembrane helix</keyword>
<feature type="region of interest" description="Disordered" evidence="14">
    <location>
        <begin position="553"/>
        <end position="576"/>
    </location>
</feature>
<protein>
    <recommendedName>
        <fullName evidence="10">glycogenin glucosyltransferase</fullName>
        <ecNumber evidence="10">2.4.1.186</ecNumber>
    </recommendedName>
</protein>
<comment type="function">
    <text evidence="13">Self-glucosylating initiator of glycogen synthesis. It catalyzes the formation of a short alpha (1,4)-glucosyl chain covalently attached via a glucose 1-O-tyrosyl linkage to internal tyrosine residues and these chains act as primers for the elongation reaction catalyzed by glycogen synthase.</text>
</comment>
<dbReference type="VEuPathDB" id="FungiDB:AMAG_06370"/>
<evidence type="ECO:0000256" key="15">
    <source>
        <dbReference type="SAM" id="Phobius"/>
    </source>
</evidence>
<feature type="region of interest" description="Disordered" evidence="14">
    <location>
        <begin position="1964"/>
        <end position="2118"/>
    </location>
</feature>
<feature type="compositionally biased region" description="Acidic residues" evidence="14">
    <location>
        <begin position="1373"/>
        <end position="1383"/>
    </location>
</feature>
<dbReference type="EMBL" id="GG745338">
    <property type="protein sequence ID" value="KNE61554.1"/>
    <property type="molecule type" value="Genomic_DNA"/>
</dbReference>
<feature type="region of interest" description="Disordered" evidence="14">
    <location>
        <begin position="1613"/>
        <end position="1651"/>
    </location>
</feature>
<reference evidence="16 17" key="2">
    <citation type="submission" date="2009-11" db="EMBL/GenBank/DDBJ databases">
        <title>The Genome Sequence of Allomyces macrogynus strain ATCC 38327.</title>
        <authorList>
            <consortium name="The Broad Institute Genome Sequencing Platform"/>
            <person name="Russ C."/>
            <person name="Cuomo C."/>
            <person name="Shea T."/>
            <person name="Young S.K."/>
            <person name="Zeng Q."/>
            <person name="Koehrsen M."/>
            <person name="Haas B."/>
            <person name="Borodovsky M."/>
            <person name="Guigo R."/>
            <person name="Alvarado L."/>
            <person name="Berlin A."/>
            <person name="Borenstein D."/>
            <person name="Chen Z."/>
            <person name="Engels R."/>
            <person name="Freedman E."/>
            <person name="Gellesch M."/>
            <person name="Goldberg J."/>
            <person name="Griggs A."/>
            <person name="Gujja S."/>
            <person name="Heiman D."/>
            <person name="Hepburn T."/>
            <person name="Howarth C."/>
            <person name="Jen D."/>
            <person name="Larson L."/>
            <person name="Lewis B."/>
            <person name="Mehta T."/>
            <person name="Park D."/>
            <person name="Pearson M."/>
            <person name="Roberts A."/>
            <person name="Saif S."/>
            <person name="Shenoy N."/>
            <person name="Sisk P."/>
            <person name="Stolte C."/>
            <person name="Sykes S."/>
            <person name="Walk T."/>
            <person name="White J."/>
            <person name="Yandava C."/>
            <person name="Burger G."/>
            <person name="Gray M.W."/>
            <person name="Holland P.W.H."/>
            <person name="King N."/>
            <person name="Lang F.B.F."/>
            <person name="Roger A.J."/>
            <person name="Ruiz-Trillo I."/>
            <person name="Lander E."/>
            <person name="Nusbaum C."/>
        </authorList>
    </citation>
    <scope>NUCLEOTIDE SEQUENCE [LARGE SCALE GENOMIC DNA]</scope>
    <source>
        <strain evidence="16 17">ATCC 38327</strain>
    </source>
</reference>
<feature type="compositionally biased region" description="Low complexity" evidence="14">
    <location>
        <begin position="417"/>
        <end position="433"/>
    </location>
</feature>
<comment type="subcellular location">
    <subcellularLocation>
        <location evidence="2">Cytoplasm</location>
    </subcellularLocation>
</comment>
<proteinExistence type="inferred from homology"/>
<name>A0A0L0SGI2_ALLM3</name>
<evidence type="ECO:0000256" key="2">
    <source>
        <dbReference type="ARBA" id="ARBA00004496"/>
    </source>
</evidence>
<evidence type="ECO:0000256" key="3">
    <source>
        <dbReference type="ARBA" id="ARBA00022490"/>
    </source>
</evidence>
<accession>A0A0L0SGI2</accession>
<keyword evidence="6" id="KW-0320">Glycogen biosynthesis</keyword>
<evidence type="ECO:0000256" key="1">
    <source>
        <dbReference type="ARBA" id="ARBA00001936"/>
    </source>
</evidence>
<feature type="region of interest" description="Disordered" evidence="14">
    <location>
        <begin position="1335"/>
        <end position="1410"/>
    </location>
</feature>
<feature type="compositionally biased region" description="Low complexity" evidence="14">
    <location>
        <begin position="1585"/>
        <end position="1599"/>
    </location>
</feature>
<dbReference type="Gene3D" id="3.90.550.10">
    <property type="entry name" value="Spore Coat Polysaccharide Biosynthesis Protein SpsA, Chain A"/>
    <property type="match status" value="1"/>
</dbReference>
<gene>
    <name evidence="16" type="ORF">AMAG_06370</name>
</gene>
<organism evidence="16 17">
    <name type="scientific">Allomyces macrogynus (strain ATCC 38327)</name>
    <name type="common">Allomyces javanicus var. macrogynus</name>
    <dbReference type="NCBI Taxonomy" id="578462"/>
    <lineage>
        <taxon>Eukaryota</taxon>
        <taxon>Fungi</taxon>
        <taxon>Fungi incertae sedis</taxon>
        <taxon>Blastocladiomycota</taxon>
        <taxon>Blastocladiomycetes</taxon>
        <taxon>Blastocladiales</taxon>
        <taxon>Blastocladiaceae</taxon>
        <taxon>Allomyces</taxon>
    </lineage>
</organism>
<evidence type="ECO:0000256" key="13">
    <source>
        <dbReference type="ARBA" id="ARBA00057883"/>
    </source>
</evidence>
<feature type="region of interest" description="Disordered" evidence="14">
    <location>
        <begin position="1172"/>
        <end position="1218"/>
    </location>
</feature>
<keyword evidence="15" id="KW-0812">Transmembrane</keyword>
<evidence type="ECO:0000256" key="14">
    <source>
        <dbReference type="SAM" id="MobiDB-lite"/>
    </source>
</evidence>
<keyword evidence="5" id="KW-0479">Metal-binding</keyword>
<feature type="compositionally biased region" description="Polar residues" evidence="14">
    <location>
        <begin position="1335"/>
        <end position="1345"/>
    </location>
</feature>
<dbReference type="GO" id="GO:0046872">
    <property type="term" value="F:metal ion binding"/>
    <property type="evidence" value="ECO:0007669"/>
    <property type="project" value="UniProtKB-KW"/>
</dbReference>
<dbReference type="SUPFAM" id="SSF53448">
    <property type="entry name" value="Nucleotide-diphospho-sugar transferases"/>
    <property type="match status" value="1"/>
</dbReference>
<evidence type="ECO:0000256" key="7">
    <source>
        <dbReference type="ARBA" id="ARBA00023180"/>
    </source>
</evidence>
<feature type="region of interest" description="Disordered" evidence="14">
    <location>
        <begin position="839"/>
        <end position="867"/>
    </location>
</feature>
<evidence type="ECO:0000256" key="11">
    <source>
        <dbReference type="ARBA" id="ARBA00050886"/>
    </source>
</evidence>
<dbReference type="CDD" id="cd02537">
    <property type="entry name" value="GT8_Glycogenin"/>
    <property type="match status" value="1"/>
</dbReference>
<sequence length="2241" mass="238807">MGSISRLSDGDDWQLSESASWPSLAQCRAFVTVLTSDNYVEGALVLATSLRAVDTKFPLAVLYTNHVTDASRDRLAAAFDHMHRVDPICVDDSRLALLRGRSELRSSFTKLRAWTLVQYDRVVLLDADTLVLRNVDGLLDRAQLSAAPDAGWPDMFNSGVMVIEPSLATFHALRAELRAHGSLDGGDQGLLNQFFGATWRANPALHLPFTDNVTPSQSYMCIPALRAFGDTIRIVHFIGRVKPWHCHTGPNGHIVAPGPVSEDLRLLVQRWWAMHAILTEMEERHQRWAWRQMVTTSITSTTTTTSWSSHSSWSRDDSWWWAQYPRPSNEVIPFSYLDSNASRPPRRHRKRKDLPKPKPVVRPPHAMILPISSMAWATADPASGLRRRRPGAPEPVIAPDLVPRPTSMIVDDPRVPSSASSATSDSTSSWSSDSDSDDDGDWRVLPRTPPPSPALDPVADDHDQDLATLEQRLVRYMLMTTITTTVEATTTESTVLVSRQDHFWRLQWDTTYLTTTECRWGMEHYGFDESSGPVIPARVDSLIASMLDQRRKQEQKLVAETSSPSTTTPSLSSFDAPSAPLSLSTLDGWDLDPFLPQTPPPSPASVAVDPPLLVDQALNLDVVEQKLVHYVLMTTVTTTVETTTTTSTTSLSQDEHFWRLKWDVGYLATPTAVWGLEHYGVDETSGPVIPERVDSLIASMLEQQRKQQALQKPAGVHLSSEEHFGRVKWDDAYLTTEEAKWGLEHYGIDETSGPVIPERVESLIASMLEQKLKQQVLAAAEPLPLQIAPSVPMPFESPSSSVAGSDAVHDALSPPTVPSASLGPSNLALLASSSSSISSWDDDLDLPPPPPPPSPTLSPAEPPHALNPDALEQKLAHYVLVTKVTTTAETTTTLSTNHIAQDEHFWRLKWDTGYLATPTAVWGMEHYGADTTSGPVVPERVDSLLASMLVQQHKQQALQKPAEPAATVISPEEHFGRVKWDDQYLATDTAKWGMEMYGVDETSGPVIPERVESLIASMLEQKRKQEKLGAAAAASVPTDHGVAPSRPAGVSETSLGKSPLAPALDHAPLAALVQADHAVVPPPLVTDSETDLDKPLPVPSLSNALASLLGPADHDVTPPPLTAGSDADSETPRPAPSLSDALATHFSESSPPFIPDRDSSLVASAMMDCKDSRLAESEQGAGATLAPRPAGPEDSLPSRLPSWNLSTHAPTTPTDLVEQNPFHLAPASHYSWPVGEFDDAPFDRFSTASQLVPSIPETSEPGDGVERPPLLLRPRPDEPGVPAPNLDAPAASSLWPDDDPAPLPMKSSASSNFAELDHDESTKHAVLAWLLKTHQAGSGSSSSAPTVRPKPGAASEPVLSTGSSPASSVGDGAEWDDVDDDDAPLPLRTSYGSLPRPRPPSRIRFDGLPGNLMDEEDLAPVAISIPEPSEPGVGTQLKSDYAVVVHVAESVGSNDDFKVPAKTPSQPDLKVPMESEPTGLALASNAHALQPIRYQHVTTTTTTAVTTTSTTATTSALTQAAEAAAHEIVQIAEPLPSPSPALQAHDLAVLSALESDVTRPSIIHDAVEGISVDFPSPSYATSEVSDGSASPALSSSTGDSSLFSDVLDLYGTVPRPPSPEVKESLPALDLPPQSPAQPVAQEDHDSALPGLAEPRTNRIKSVALAIRLLQRKRADMTGNAVGNAVPQDETVVAQDAVAALDPMTTLVQSDSAPVAELTAPPTDAPEPAASAGTQLNFGGVHPDHSAPPMLDVVASPHAYEPPAPLRPEPPAGAPTARIKSVMAAMRLLQRKRAQLDTSVESDDVDTALDQQIEGPPRPALTLCIGPDSEPGSFASTDLDDAQLPPIRVFDTVDSLRVDDDDAGHAVGNESPSIISPTSSIPLVNAASIPAAQPSKTQSIAPLGTSSEDLLPPPPRRGQSRLKSSALTALAAAHVTAPSAESLATTASPSTAVTASATATTSLARLPDPLDVPHAEPGAEHDSTPTHAKPLGLVEPPMSEKLPPPPRRGQSRFKSAALAAAISASHAPRRHSLLAPSIDSTDPATNAKSASQTEPIELVEVRPTPARHARPEMTAPKPALDSPPPRRHTRPPRPSRPFSELTTPPPTSSSGPSKPEPTASMLTTAPAVIVPSRPVSPSTSLSRLSVTEKFTVSPGKVTTPVRRPTAPSAPTETEEPAAATATPTAPPLTTRLPSSAPFVSVQRLWQDGARWRGVVAIVLIAGTAIAVLGLLVGLPFLLVFAA</sequence>
<keyword evidence="15" id="KW-0472">Membrane</keyword>
<dbReference type="InterPro" id="IPR002495">
    <property type="entry name" value="Glyco_trans_8"/>
</dbReference>
<reference evidence="16 17" key="1">
    <citation type="submission" date="2009-11" db="EMBL/GenBank/DDBJ databases">
        <title>Annotation of Allomyces macrogynus ATCC 38327.</title>
        <authorList>
            <consortium name="The Broad Institute Genome Sequencing Platform"/>
            <person name="Russ C."/>
            <person name="Cuomo C."/>
            <person name="Burger G."/>
            <person name="Gray M.W."/>
            <person name="Holland P.W.H."/>
            <person name="King N."/>
            <person name="Lang F.B.F."/>
            <person name="Roger A.J."/>
            <person name="Ruiz-Trillo I."/>
            <person name="Young S.K."/>
            <person name="Zeng Q."/>
            <person name="Gargeya S."/>
            <person name="Fitzgerald M."/>
            <person name="Haas B."/>
            <person name="Abouelleil A."/>
            <person name="Alvarado L."/>
            <person name="Arachchi H.M."/>
            <person name="Berlin A."/>
            <person name="Chapman S.B."/>
            <person name="Gearin G."/>
            <person name="Goldberg J."/>
            <person name="Griggs A."/>
            <person name="Gujja S."/>
            <person name="Hansen M."/>
            <person name="Heiman D."/>
            <person name="Howarth C."/>
            <person name="Larimer J."/>
            <person name="Lui A."/>
            <person name="MacDonald P.J.P."/>
            <person name="McCowen C."/>
            <person name="Montmayeur A."/>
            <person name="Murphy C."/>
            <person name="Neiman D."/>
            <person name="Pearson M."/>
            <person name="Priest M."/>
            <person name="Roberts A."/>
            <person name="Saif S."/>
            <person name="Shea T."/>
            <person name="Sisk P."/>
            <person name="Stolte C."/>
            <person name="Sykes S."/>
            <person name="Wortman J."/>
            <person name="Nusbaum C."/>
            <person name="Birren B."/>
        </authorList>
    </citation>
    <scope>NUCLEOTIDE SEQUENCE [LARGE SCALE GENOMIC DNA]</scope>
    <source>
        <strain evidence="16 17">ATCC 38327</strain>
    </source>
</reference>
<dbReference type="Pfam" id="PF01501">
    <property type="entry name" value="Glyco_transf_8"/>
    <property type="match status" value="1"/>
</dbReference>
<dbReference type="GO" id="GO:0005737">
    <property type="term" value="C:cytoplasm"/>
    <property type="evidence" value="ECO:0007669"/>
    <property type="project" value="UniProtKB-SubCell"/>
</dbReference>
<dbReference type="STRING" id="578462.A0A0L0SGI2"/>
<dbReference type="OrthoDB" id="2014201at2759"/>
<feature type="region of interest" description="Disordered" evidence="14">
    <location>
        <begin position="2154"/>
        <end position="2190"/>
    </location>
</feature>
<feature type="compositionally biased region" description="Basic residues" evidence="14">
    <location>
        <begin position="344"/>
        <end position="353"/>
    </location>
</feature>
<comment type="cofactor">
    <cofactor evidence="1">
        <name>Mn(2+)</name>
        <dbReference type="ChEBI" id="CHEBI:29035"/>
    </cofactor>
</comment>